<dbReference type="AlphaFoldDB" id="A0A8J8NN92"/>
<evidence type="ECO:0000256" key="1">
    <source>
        <dbReference type="ARBA" id="ARBA00012513"/>
    </source>
</evidence>
<dbReference type="GO" id="GO:0006357">
    <property type="term" value="P:regulation of transcription by RNA polymerase II"/>
    <property type="evidence" value="ECO:0007669"/>
    <property type="project" value="UniProtKB-ARBA"/>
</dbReference>
<keyword evidence="6 9" id="KW-0067">ATP-binding</keyword>
<proteinExistence type="inferred from homology"/>
<evidence type="ECO:0000313" key="13">
    <source>
        <dbReference type="Proteomes" id="UP000785679"/>
    </source>
</evidence>
<name>A0A8J8NN92_HALGN</name>
<dbReference type="InterPro" id="IPR045216">
    <property type="entry name" value="CK2_alpha"/>
</dbReference>
<comment type="caution">
    <text evidence="12">The sequence shown here is derived from an EMBL/GenBank/DDBJ whole genome shotgun (WGS) entry which is preliminary data.</text>
</comment>
<dbReference type="EC" id="2.7.11.1" evidence="1"/>
<dbReference type="InterPro" id="IPR000719">
    <property type="entry name" value="Prot_kinase_dom"/>
</dbReference>
<keyword evidence="2 10" id="KW-0723">Serine/threonine-protein kinase</keyword>
<evidence type="ECO:0000256" key="4">
    <source>
        <dbReference type="ARBA" id="ARBA00022741"/>
    </source>
</evidence>
<evidence type="ECO:0000259" key="11">
    <source>
        <dbReference type="PROSITE" id="PS50011"/>
    </source>
</evidence>
<reference evidence="12" key="1">
    <citation type="submission" date="2019-06" db="EMBL/GenBank/DDBJ databases">
        <authorList>
            <person name="Zheng W."/>
        </authorList>
    </citation>
    <scope>NUCLEOTIDE SEQUENCE</scope>
    <source>
        <strain evidence="12">QDHG01</strain>
    </source>
</reference>
<dbReference type="GO" id="GO:0004674">
    <property type="term" value="F:protein serine/threonine kinase activity"/>
    <property type="evidence" value="ECO:0007669"/>
    <property type="project" value="UniProtKB-KW"/>
</dbReference>
<dbReference type="Gene3D" id="1.10.510.10">
    <property type="entry name" value="Transferase(Phosphotransferase) domain 1"/>
    <property type="match status" value="1"/>
</dbReference>
<dbReference type="EMBL" id="RRYP01010353">
    <property type="protein sequence ID" value="TNV78432.1"/>
    <property type="molecule type" value="Genomic_DNA"/>
</dbReference>
<dbReference type="SMART" id="SM00220">
    <property type="entry name" value="S_TKc"/>
    <property type="match status" value="1"/>
</dbReference>
<dbReference type="PANTHER" id="PTHR24054">
    <property type="entry name" value="CASEIN KINASE II SUBUNIT ALPHA"/>
    <property type="match status" value="1"/>
</dbReference>
<dbReference type="InterPro" id="IPR017441">
    <property type="entry name" value="Protein_kinase_ATP_BS"/>
</dbReference>
<protein>
    <recommendedName>
        <fullName evidence="1">non-specific serine/threonine protein kinase</fullName>
        <ecNumber evidence="1">2.7.11.1</ecNumber>
    </recommendedName>
</protein>
<comment type="catalytic activity">
    <reaction evidence="7">
        <text>L-threonyl-[protein] + ATP = O-phospho-L-threonyl-[protein] + ADP + H(+)</text>
        <dbReference type="Rhea" id="RHEA:46608"/>
        <dbReference type="Rhea" id="RHEA-COMP:11060"/>
        <dbReference type="Rhea" id="RHEA-COMP:11605"/>
        <dbReference type="ChEBI" id="CHEBI:15378"/>
        <dbReference type="ChEBI" id="CHEBI:30013"/>
        <dbReference type="ChEBI" id="CHEBI:30616"/>
        <dbReference type="ChEBI" id="CHEBI:61977"/>
        <dbReference type="ChEBI" id="CHEBI:456216"/>
        <dbReference type="EC" id="2.7.11.1"/>
    </reaction>
</comment>
<feature type="domain" description="Protein kinase" evidence="11">
    <location>
        <begin position="79"/>
        <end position="364"/>
    </location>
</feature>
<evidence type="ECO:0000313" key="12">
    <source>
        <dbReference type="EMBL" id="TNV78432.1"/>
    </source>
</evidence>
<feature type="binding site" evidence="9">
    <location>
        <position position="108"/>
    </location>
    <ligand>
        <name>ATP</name>
        <dbReference type="ChEBI" id="CHEBI:30616"/>
    </ligand>
</feature>
<sequence length="387" mass="45124">MARLIPPSRSCLTTTPTRSALFNLGSSLKQWTESIKGKEELSDSERPLPRFYSMVCKDKEREYYDYESAEVLFGFQDDYEFSAKLGRGRYSEVFKGVNLLTNEQCVVKILKPVKRSKIKRELQILETLNGHPYIVTLLDYVCDPSTKTPAIVMEYVRNVDYKTLYPILSKEDIKLYIFQILQGLDYAHSKGIIHRDIKPGNVLFDHNSKQIKIVDWGLADFYHPHKNYNVRVASRYFKAPELLVGNGYYDYQLDIWSVGCMMAGMMFVREPFFKGADNQDQLIKIAKFIGTDDIVEYCNKYRIKLDAYYDDKLINFKKKQWEKMVNSQNEELVEDKAFDLLTRMLCIDHIERISAAEALLHPYFDTVRSTMLDRGQFESSRGAYKTV</sequence>
<dbReference type="GO" id="GO:0051726">
    <property type="term" value="P:regulation of cell cycle"/>
    <property type="evidence" value="ECO:0007669"/>
    <property type="project" value="TreeGrafter"/>
</dbReference>
<dbReference type="PANTHER" id="PTHR24054:SF0">
    <property type="entry name" value="CASEIN KINASE II SUBUNIT ALPHA"/>
    <property type="match status" value="1"/>
</dbReference>
<keyword evidence="13" id="KW-1185">Reference proteome</keyword>
<gene>
    <name evidence="12" type="ORF">FGO68_gene14723</name>
</gene>
<comment type="similarity">
    <text evidence="10">Belongs to the protein kinase superfamily.</text>
</comment>
<dbReference type="FunFam" id="3.30.200.20:FF:000088">
    <property type="entry name" value="Casein kinase II subunit alpha"/>
    <property type="match status" value="1"/>
</dbReference>
<dbReference type="Gene3D" id="3.30.200.20">
    <property type="entry name" value="Phosphorylase Kinase, domain 1"/>
    <property type="match status" value="1"/>
</dbReference>
<dbReference type="GO" id="GO:0031981">
    <property type="term" value="C:nuclear lumen"/>
    <property type="evidence" value="ECO:0007669"/>
    <property type="project" value="UniProtKB-ARBA"/>
</dbReference>
<accession>A0A8J8NN92</accession>
<organism evidence="12 13">
    <name type="scientific">Halteria grandinella</name>
    <dbReference type="NCBI Taxonomy" id="5974"/>
    <lineage>
        <taxon>Eukaryota</taxon>
        <taxon>Sar</taxon>
        <taxon>Alveolata</taxon>
        <taxon>Ciliophora</taxon>
        <taxon>Intramacronucleata</taxon>
        <taxon>Spirotrichea</taxon>
        <taxon>Stichotrichia</taxon>
        <taxon>Sporadotrichida</taxon>
        <taxon>Halteriidae</taxon>
        <taxon>Halteria</taxon>
    </lineage>
</organism>
<keyword evidence="5" id="KW-0418">Kinase</keyword>
<dbReference type="GO" id="GO:0005524">
    <property type="term" value="F:ATP binding"/>
    <property type="evidence" value="ECO:0007669"/>
    <property type="project" value="UniProtKB-UniRule"/>
</dbReference>
<evidence type="ECO:0000256" key="2">
    <source>
        <dbReference type="ARBA" id="ARBA00022527"/>
    </source>
</evidence>
<dbReference type="InterPro" id="IPR008271">
    <property type="entry name" value="Ser/Thr_kinase_AS"/>
</dbReference>
<evidence type="ECO:0000256" key="6">
    <source>
        <dbReference type="ARBA" id="ARBA00022840"/>
    </source>
</evidence>
<dbReference type="OrthoDB" id="10254671at2759"/>
<dbReference type="CDD" id="cd14132">
    <property type="entry name" value="STKc_CK2_alpha"/>
    <property type="match status" value="1"/>
</dbReference>
<dbReference type="SUPFAM" id="SSF56112">
    <property type="entry name" value="Protein kinase-like (PK-like)"/>
    <property type="match status" value="1"/>
</dbReference>
<dbReference type="GO" id="GO:0005829">
    <property type="term" value="C:cytosol"/>
    <property type="evidence" value="ECO:0007669"/>
    <property type="project" value="TreeGrafter"/>
</dbReference>
<dbReference type="PROSITE" id="PS50011">
    <property type="entry name" value="PROTEIN_KINASE_DOM"/>
    <property type="match status" value="1"/>
</dbReference>
<evidence type="ECO:0000256" key="8">
    <source>
        <dbReference type="ARBA" id="ARBA00048679"/>
    </source>
</evidence>
<dbReference type="Pfam" id="PF00069">
    <property type="entry name" value="Pkinase"/>
    <property type="match status" value="1"/>
</dbReference>
<comment type="catalytic activity">
    <reaction evidence="8">
        <text>L-seryl-[protein] + ATP = O-phospho-L-seryl-[protein] + ADP + H(+)</text>
        <dbReference type="Rhea" id="RHEA:17989"/>
        <dbReference type="Rhea" id="RHEA-COMP:9863"/>
        <dbReference type="Rhea" id="RHEA-COMP:11604"/>
        <dbReference type="ChEBI" id="CHEBI:15378"/>
        <dbReference type="ChEBI" id="CHEBI:29999"/>
        <dbReference type="ChEBI" id="CHEBI:30616"/>
        <dbReference type="ChEBI" id="CHEBI:83421"/>
        <dbReference type="ChEBI" id="CHEBI:456216"/>
        <dbReference type="EC" id="2.7.11.1"/>
    </reaction>
</comment>
<dbReference type="FunFam" id="1.10.510.10:FF:000459">
    <property type="entry name" value="Casein kinase II subunit alpha"/>
    <property type="match status" value="1"/>
</dbReference>
<dbReference type="GO" id="GO:0005956">
    <property type="term" value="C:protein kinase CK2 complex"/>
    <property type="evidence" value="ECO:0007669"/>
    <property type="project" value="TreeGrafter"/>
</dbReference>
<evidence type="ECO:0000256" key="10">
    <source>
        <dbReference type="RuleBase" id="RU000304"/>
    </source>
</evidence>
<keyword evidence="4 9" id="KW-0547">Nucleotide-binding</keyword>
<evidence type="ECO:0000256" key="7">
    <source>
        <dbReference type="ARBA" id="ARBA00047899"/>
    </source>
</evidence>
<keyword evidence="3" id="KW-0808">Transferase</keyword>
<dbReference type="Proteomes" id="UP000785679">
    <property type="component" value="Unassembled WGS sequence"/>
</dbReference>
<evidence type="ECO:0000256" key="9">
    <source>
        <dbReference type="PROSITE-ProRule" id="PRU10141"/>
    </source>
</evidence>
<evidence type="ECO:0000256" key="5">
    <source>
        <dbReference type="ARBA" id="ARBA00022777"/>
    </source>
</evidence>
<dbReference type="PROSITE" id="PS00107">
    <property type="entry name" value="PROTEIN_KINASE_ATP"/>
    <property type="match status" value="1"/>
</dbReference>
<dbReference type="PROSITE" id="PS00108">
    <property type="entry name" value="PROTEIN_KINASE_ST"/>
    <property type="match status" value="1"/>
</dbReference>
<dbReference type="InterPro" id="IPR011009">
    <property type="entry name" value="Kinase-like_dom_sf"/>
</dbReference>
<evidence type="ECO:0000256" key="3">
    <source>
        <dbReference type="ARBA" id="ARBA00022679"/>
    </source>
</evidence>